<evidence type="ECO:0000313" key="3">
    <source>
        <dbReference type="Proteomes" id="UP000091857"/>
    </source>
</evidence>
<keyword evidence="1" id="KW-0812">Transmembrane</keyword>
<evidence type="ECO:0000256" key="1">
    <source>
        <dbReference type="SAM" id="Phobius"/>
    </source>
</evidence>
<name>A0A2C9UIX8_MANES</name>
<dbReference type="STRING" id="3983.A0A2C9UIX8"/>
<feature type="transmembrane region" description="Helical" evidence="1">
    <location>
        <begin position="60"/>
        <end position="80"/>
    </location>
</feature>
<keyword evidence="1" id="KW-0472">Membrane</keyword>
<dbReference type="OMA" id="HIHEFES"/>
<protein>
    <submittedName>
        <fullName evidence="2">Uncharacterized protein</fullName>
    </submittedName>
</protein>
<accession>A0A2C9UIX8</accession>
<dbReference type="OrthoDB" id="2013913at2759"/>
<dbReference type="Proteomes" id="UP000091857">
    <property type="component" value="Chromosome 14"/>
</dbReference>
<reference evidence="3" key="1">
    <citation type="journal article" date="2016" name="Nat. Biotechnol.">
        <title>Sequencing wild and cultivated cassava and related species reveals extensive interspecific hybridization and genetic diversity.</title>
        <authorList>
            <person name="Bredeson J.V."/>
            <person name="Lyons J.B."/>
            <person name="Prochnik S.E."/>
            <person name="Wu G.A."/>
            <person name="Ha C.M."/>
            <person name="Edsinger-Gonzales E."/>
            <person name="Grimwood J."/>
            <person name="Schmutz J."/>
            <person name="Rabbi I.Y."/>
            <person name="Egesi C."/>
            <person name="Nauluvula P."/>
            <person name="Lebot V."/>
            <person name="Ndunguru J."/>
            <person name="Mkamilo G."/>
            <person name="Bart R.S."/>
            <person name="Setter T.L."/>
            <person name="Gleadow R.M."/>
            <person name="Kulakow P."/>
            <person name="Ferguson M.E."/>
            <person name="Rounsley S."/>
            <person name="Rokhsar D.S."/>
        </authorList>
    </citation>
    <scope>NUCLEOTIDE SEQUENCE [LARGE SCALE GENOMIC DNA]</scope>
    <source>
        <strain evidence="3">cv. AM560-2</strain>
    </source>
</reference>
<dbReference type="PANTHER" id="PTHR33919:SF18">
    <property type="match status" value="1"/>
</dbReference>
<dbReference type="Gramene" id="Manes.14G043500.1.v8.1">
    <property type="protein sequence ID" value="Manes.14G043500.1.v8.1.CDS"/>
    <property type="gene ID" value="Manes.14G043500.v8.1"/>
</dbReference>
<gene>
    <name evidence="2" type="ORF">MANES_14G043500v8</name>
</gene>
<proteinExistence type="predicted"/>
<dbReference type="PANTHER" id="PTHR33919">
    <property type="entry name" value="OS09G0127700 PROTEIN"/>
    <property type="match status" value="1"/>
</dbReference>
<keyword evidence="1" id="KW-1133">Transmembrane helix</keyword>
<evidence type="ECO:0000313" key="2">
    <source>
        <dbReference type="EMBL" id="OAY30595.1"/>
    </source>
</evidence>
<sequence>MAFRITGYYWKSMVNRLRGCATYGTSTSPKMRAYVSATGYGHTLVEEQSKSKVKVKGDFVPVYVALGMILLQASLALHIAKQHLMYSPSVRVKKKLRETMPEVDYPDKVVDDAYKFTGNSFFRKAAHIHEFESGFQSTPDPIRKDVYAHTPQAVTLKSVGIDPSTQH</sequence>
<dbReference type="EMBL" id="CM004400">
    <property type="protein sequence ID" value="OAY30595.1"/>
    <property type="molecule type" value="Genomic_DNA"/>
</dbReference>
<comment type="caution">
    <text evidence="2">The sequence shown here is derived from an EMBL/GenBank/DDBJ whole genome shotgun (WGS) entry which is preliminary data.</text>
</comment>
<dbReference type="AlphaFoldDB" id="A0A2C9UIX8"/>
<keyword evidence="3" id="KW-1185">Reference proteome</keyword>
<organism evidence="2 3">
    <name type="scientific">Manihot esculenta</name>
    <name type="common">Cassava</name>
    <name type="synonym">Jatropha manihot</name>
    <dbReference type="NCBI Taxonomy" id="3983"/>
    <lineage>
        <taxon>Eukaryota</taxon>
        <taxon>Viridiplantae</taxon>
        <taxon>Streptophyta</taxon>
        <taxon>Embryophyta</taxon>
        <taxon>Tracheophyta</taxon>
        <taxon>Spermatophyta</taxon>
        <taxon>Magnoliopsida</taxon>
        <taxon>eudicotyledons</taxon>
        <taxon>Gunneridae</taxon>
        <taxon>Pentapetalae</taxon>
        <taxon>rosids</taxon>
        <taxon>fabids</taxon>
        <taxon>Malpighiales</taxon>
        <taxon>Euphorbiaceae</taxon>
        <taxon>Crotonoideae</taxon>
        <taxon>Manihoteae</taxon>
        <taxon>Manihot</taxon>
    </lineage>
</organism>